<dbReference type="Pfam" id="PF04471">
    <property type="entry name" value="Mrr_cat"/>
    <property type="match status" value="1"/>
</dbReference>
<dbReference type="Proteomes" id="UP000230886">
    <property type="component" value="Unassembled WGS sequence"/>
</dbReference>
<protein>
    <recommendedName>
        <fullName evidence="1">Restriction endonuclease type IV Mrr domain-containing protein</fullName>
    </recommendedName>
</protein>
<dbReference type="AlphaFoldDB" id="A0A2A5IZM9"/>
<organism evidence="2 3">
    <name type="scientific">Rhodococcus qingshengii</name>
    <dbReference type="NCBI Taxonomy" id="334542"/>
    <lineage>
        <taxon>Bacteria</taxon>
        <taxon>Bacillati</taxon>
        <taxon>Actinomycetota</taxon>
        <taxon>Actinomycetes</taxon>
        <taxon>Mycobacteriales</taxon>
        <taxon>Nocardiaceae</taxon>
        <taxon>Rhodococcus</taxon>
        <taxon>Rhodococcus erythropolis group</taxon>
    </lineage>
</organism>
<dbReference type="EMBL" id="NOVD01000081">
    <property type="protein sequence ID" value="PCK22191.1"/>
    <property type="molecule type" value="Genomic_DNA"/>
</dbReference>
<dbReference type="Gene3D" id="3.40.1350.10">
    <property type="match status" value="1"/>
</dbReference>
<comment type="caution">
    <text evidence="2">The sequence shown here is derived from an EMBL/GenBank/DDBJ whole genome shotgun (WGS) entry which is preliminary data.</text>
</comment>
<accession>A0A2A5IZM9</accession>
<evidence type="ECO:0000313" key="3">
    <source>
        <dbReference type="Proteomes" id="UP000230886"/>
    </source>
</evidence>
<sequence>MKRQMVKVQQDSHLEIARLRALPVTDGLHGMTWQGAEELACKWMKKHGHWGAKLSPPGADGGIDVESAVSIAQVKHHASPVGIAEMQRLYGIAQSMRKKALFFAASGYSTQALQWAKKHGIECYTYPPVTRVRA</sequence>
<dbReference type="GO" id="GO:0003677">
    <property type="term" value="F:DNA binding"/>
    <property type="evidence" value="ECO:0007669"/>
    <property type="project" value="InterPro"/>
</dbReference>
<dbReference type="GO" id="GO:0009307">
    <property type="term" value="P:DNA restriction-modification system"/>
    <property type="evidence" value="ECO:0007669"/>
    <property type="project" value="InterPro"/>
</dbReference>
<dbReference type="InterPro" id="IPR011856">
    <property type="entry name" value="tRNA_endonuc-like_dom_sf"/>
</dbReference>
<dbReference type="InterPro" id="IPR007560">
    <property type="entry name" value="Restrct_endonuc_IV_Mrr"/>
</dbReference>
<dbReference type="RefSeq" id="WP_099699054.1">
    <property type="nucleotide sequence ID" value="NZ_NOVD01000081.1"/>
</dbReference>
<name>A0A2A5IZM9_RHOSG</name>
<evidence type="ECO:0000313" key="2">
    <source>
        <dbReference type="EMBL" id="PCK22191.1"/>
    </source>
</evidence>
<dbReference type="SUPFAM" id="SSF52980">
    <property type="entry name" value="Restriction endonuclease-like"/>
    <property type="match status" value="1"/>
</dbReference>
<gene>
    <name evidence="2" type="ORF">CHR55_32945</name>
</gene>
<proteinExistence type="predicted"/>
<dbReference type="InterPro" id="IPR011335">
    <property type="entry name" value="Restrct_endonuc-II-like"/>
</dbReference>
<feature type="domain" description="Restriction endonuclease type IV Mrr" evidence="1">
    <location>
        <begin position="29"/>
        <end position="122"/>
    </location>
</feature>
<dbReference type="GO" id="GO:0004519">
    <property type="term" value="F:endonuclease activity"/>
    <property type="evidence" value="ECO:0007669"/>
    <property type="project" value="InterPro"/>
</dbReference>
<reference evidence="2 3" key="1">
    <citation type="submission" date="2017-07" db="EMBL/GenBank/DDBJ databases">
        <title>Draft sequence of Rhodococcus enclensis 23b-28.</title>
        <authorList>
            <person name="Besaury L."/>
            <person name="Sancelme M."/>
            <person name="Amato P."/>
            <person name="Lallement A."/>
            <person name="Delort A.-M."/>
        </authorList>
    </citation>
    <scope>NUCLEOTIDE SEQUENCE [LARGE SCALE GENOMIC DNA]</scope>
    <source>
        <strain evidence="2 3">23b-28</strain>
    </source>
</reference>
<evidence type="ECO:0000259" key="1">
    <source>
        <dbReference type="Pfam" id="PF04471"/>
    </source>
</evidence>